<dbReference type="EMBL" id="GGEC01026756">
    <property type="protein sequence ID" value="MBX07240.1"/>
    <property type="molecule type" value="Transcribed_RNA"/>
</dbReference>
<sequence>MAEDAVQQLCPSKCISQRQVALGCITVKLPDELVGEGPVIVLLNLGVELLHPANLEEELSEVFVSFLLPYSLLNTVSKPAAAVLSPEVVNGLEVFV</sequence>
<evidence type="ECO:0000313" key="1">
    <source>
        <dbReference type="EMBL" id="MBX07240.1"/>
    </source>
</evidence>
<proteinExistence type="predicted"/>
<dbReference type="AlphaFoldDB" id="A0A2P2KNC6"/>
<protein>
    <submittedName>
        <fullName evidence="1">Tetrapyrrole-binding family protein</fullName>
    </submittedName>
</protein>
<reference evidence="1" key="1">
    <citation type="submission" date="2018-02" db="EMBL/GenBank/DDBJ databases">
        <title>Rhizophora mucronata_Transcriptome.</title>
        <authorList>
            <person name="Meera S.P."/>
            <person name="Sreeshan A."/>
            <person name="Augustine A."/>
        </authorList>
    </citation>
    <scope>NUCLEOTIDE SEQUENCE</scope>
    <source>
        <tissue evidence="1">Leaf</tissue>
    </source>
</reference>
<organism evidence="1">
    <name type="scientific">Rhizophora mucronata</name>
    <name type="common">Asiatic mangrove</name>
    <dbReference type="NCBI Taxonomy" id="61149"/>
    <lineage>
        <taxon>Eukaryota</taxon>
        <taxon>Viridiplantae</taxon>
        <taxon>Streptophyta</taxon>
        <taxon>Embryophyta</taxon>
        <taxon>Tracheophyta</taxon>
        <taxon>Spermatophyta</taxon>
        <taxon>Magnoliopsida</taxon>
        <taxon>eudicotyledons</taxon>
        <taxon>Gunneridae</taxon>
        <taxon>Pentapetalae</taxon>
        <taxon>rosids</taxon>
        <taxon>fabids</taxon>
        <taxon>Malpighiales</taxon>
        <taxon>Rhizophoraceae</taxon>
        <taxon>Rhizophora</taxon>
    </lineage>
</organism>
<name>A0A2P2KNC6_RHIMU</name>
<accession>A0A2P2KNC6</accession>